<dbReference type="GO" id="GO:0080120">
    <property type="term" value="P:CAAX-box protein maturation"/>
    <property type="evidence" value="ECO:0007669"/>
    <property type="project" value="UniProtKB-ARBA"/>
</dbReference>
<dbReference type="EMBL" id="BJYY01000022">
    <property type="protein sequence ID" value="GEO35728.1"/>
    <property type="molecule type" value="Genomic_DNA"/>
</dbReference>
<keyword evidence="4" id="KW-1185">Reference proteome</keyword>
<feature type="transmembrane region" description="Helical" evidence="1">
    <location>
        <begin position="70"/>
        <end position="93"/>
    </location>
</feature>
<dbReference type="Pfam" id="PF02517">
    <property type="entry name" value="Rce1-like"/>
    <property type="match status" value="1"/>
</dbReference>
<organism evidence="3 4">
    <name type="scientific">Cellulomonas aerilata</name>
    <dbReference type="NCBI Taxonomy" id="515326"/>
    <lineage>
        <taxon>Bacteria</taxon>
        <taxon>Bacillati</taxon>
        <taxon>Actinomycetota</taxon>
        <taxon>Actinomycetes</taxon>
        <taxon>Micrococcales</taxon>
        <taxon>Cellulomonadaceae</taxon>
        <taxon>Cellulomonas</taxon>
    </lineage>
</organism>
<feature type="transmembrane region" description="Helical" evidence="1">
    <location>
        <begin position="249"/>
        <end position="270"/>
    </location>
</feature>
<protein>
    <recommendedName>
        <fullName evidence="2">CAAX prenyl protease 2/Lysostaphin resistance protein A-like domain-containing protein</fullName>
    </recommendedName>
</protein>
<name>A0A512DGW7_9CELL</name>
<keyword evidence="1" id="KW-1133">Transmembrane helix</keyword>
<dbReference type="GO" id="GO:0004175">
    <property type="term" value="F:endopeptidase activity"/>
    <property type="evidence" value="ECO:0007669"/>
    <property type="project" value="UniProtKB-ARBA"/>
</dbReference>
<feature type="transmembrane region" description="Helical" evidence="1">
    <location>
        <begin position="124"/>
        <end position="146"/>
    </location>
</feature>
<keyword evidence="1" id="KW-0812">Transmembrane</keyword>
<dbReference type="InterPro" id="IPR003675">
    <property type="entry name" value="Rce1/LyrA-like_dom"/>
</dbReference>
<comment type="caution">
    <text evidence="3">The sequence shown here is derived from an EMBL/GenBank/DDBJ whole genome shotgun (WGS) entry which is preliminary data.</text>
</comment>
<evidence type="ECO:0000313" key="4">
    <source>
        <dbReference type="Proteomes" id="UP000321181"/>
    </source>
</evidence>
<gene>
    <name evidence="3" type="ORF">CAE01nite_34530</name>
</gene>
<evidence type="ECO:0000256" key="1">
    <source>
        <dbReference type="SAM" id="Phobius"/>
    </source>
</evidence>
<dbReference type="OrthoDB" id="2357478at2"/>
<reference evidence="3 4" key="1">
    <citation type="submission" date="2019-07" db="EMBL/GenBank/DDBJ databases">
        <title>Whole genome shotgun sequence of Cellulomonas aerilata NBRC 106308.</title>
        <authorList>
            <person name="Hosoyama A."/>
            <person name="Uohara A."/>
            <person name="Ohji S."/>
            <person name="Ichikawa N."/>
        </authorList>
    </citation>
    <scope>NUCLEOTIDE SEQUENCE [LARGE SCALE GENOMIC DNA]</scope>
    <source>
        <strain evidence="3 4">NBRC 106308</strain>
    </source>
</reference>
<evidence type="ECO:0000313" key="3">
    <source>
        <dbReference type="EMBL" id="GEO35728.1"/>
    </source>
</evidence>
<dbReference type="Proteomes" id="UP000321181">
    <property type="component" value="Unassembled WGS sequence"/>
</dbReference>
<proteinExistence type="predicted"/>
<feature type="transmembrane region" description="Helical" evidence="1">
    <location>
        <begin position="13"/>
        <end position="31"/>
    </location>
</feature>
<keyword evidence="1" id="KW-0472">Membrane</keyword>
<feature type="transmembrane region" description="Helical" evidence="1">
    <location>
        <begin position="219"/>
        <end position="237"/>
    </location>
</feature>
<accession>A0A512DGW7</accession>
<dbReference type="RefSeq" id="WP_146906775.1">
    <property type="nucleotide sequence ID" value="NZ_BAAARM010000007.1"/>
</dbReference>
<feature type="domain" description="CAAX prenyl protease 2/Lysostaphin resistance protein A-like" evidence="2">
    <location>
        <begin position="185"/>
        <end position="272"/>
    </location>
</feature>
<sequence>MNPTLDALQSLDVAPATVAALVLAVVVLGVTDPVLGRRDHRALLAELAADPAGAEAARVRFYRRWVRGGWLWAAAVVALVTALPDVGLAALGLRAPDLAGLGTSVWRGTSSAVDVPPGDVLETAAGMLVGLLLGTAVVVAVLRLVARARSRSAQAPRAGSGGIPLAGSAALTPMLPTTPRGRRGWAALSVTAGVTEEITYRGLVLLTLALLLPTADPRVVVVIAAVLFGAAHAYQGWAGMLATGLAGAVFAGLYLATGSLVVPMGLHVLVDLRALLLTPRPVRRRDTAGTVQPAQPVSA</sequence>
<dbReference type="AlphaFoldDB" id="A0A512DGW7"/>
<evidence type="ECO:0000259" key="2">
    <source>
        <dbReference type="Pfam" id="PF02517"/>
    </source>
</evidence>